<dbReference type="Pfam" id="PF00395">
    <property type="entry name" value="SLH"/>
    <property type="match status" value="3"/>
</dbReference>
<feature type="domain" description="SLH" evidence="2">
    <location>
        <begin position="101"/>
        <end position="164"/>
    </location>
</feature>
<feature type="signal peptide" evidence="1">
    <location>
        <begin position="1"/>
        <end position="23"/>
    </location>
</feature>
<dbReference type="InterPro" id="IPR001119">
    <property type="entry name" value="SLH_dom"/>
</dbReference>
<name>A0A8H2QTW8_9FIRM</name>
<comment type="caution">
    <text evidence="3">The sequence shown here is derived from an EMBL/GenBank/DDBJ whole genome shotgun (WGS) entry which is preliminary data.</text>
</comment>
<dbReference type="InterPro" id="IPR051465">
    <property type="entry name" value="Cell_Envelope_Struct_Comp"/>
</dbReference>
<keyword evidence="1" id="KW-0732">Signal</keyword>
<protein>
    <submittedName>
        <fullName evidence="3">Endoglucanase</fullName>
        <ecNumber evidence="3">3.2.1.4</ecNumber>
    </submittedName>
</protein>
<keyword evidence="3" id="KW-0378">Hydrolase</keyword>
<feature type="domain" description="SLH" evidence="2">
    <location>
        <begin position="167"/>
        <end position="230"/>
    </location>
</feature>
<organism evidence="3 4">
    <name type="scientific">Urinicoccus massiliensis</name>
    <dbReference type="NCBI Taxonomy" id="1723382"/>
    <lineage>
        <taxon>Bacteria</taxon>
        <taxon>Bacillati</taxon>
        <taxon>Bacillota</taxon>
        <taxon>Tissierellia</taxon>
        <taxon>Tissierellales</taxon>
        <taxon>Peptoniphilaceae</taxon>
        <taxon>Urinicoccus</taxon>
    </lineage>
</organism>
<dbReference type="RefSeq" id="WP_072470071.1">
    <property type="nucleotide sequence ID" value="NZ_CAACYI010000001.1"/>
</dbReference>
<evidence type="ECO:0000256" key="1">
    <source>
        <dbReference type="SAM" id="SignalP"/>
    </source>
</evidence>
<accession>A0A8H2QTW8</accession>
<dbReference type="EMBL" id="CAACYI010000001">
    <property type="protein sequence ID" value="VFB17335.1"/>
    <property type="molecule type" value="Genomic_DNA"/>
</dbReference>
<dbReference type="PANTHER" id="PTHR43308">
    <property type="entry name" value="OUTER MEMBRANE PROTEIN ALPHA-RELATED"/>
    <property type="match status" value="1"/>
</dbReference>
<evidence type="ECO:0000259" key="2">
    <source>
        <dbReference type="PROSITE" id="PS51272"/>
    </source>
</evidence>
<keyword evidence="3" id="KW-0326">Glycosidase</keyword>
<feature type="domain" description="SLH" evidence="2">
    <location>
        <begin position="38"/>
        <end position="99"/>
    </location>
</feature>
<keyword evidence="4" id="KW-1185">Reference proteome</keyword>
<dbReference type="GO" id="GO:0008810">
    <property type="term" value="F:cellulase activity"/>
    <property type="evidence" value="ECO:0007669"/>
    <property type="project" value="UniProtKB-EC"/>
</dbReference>
<proteinExistence type="predicted"/>
<dbReference type="EC" id="3.2.1.4" evidence="3"/>
<dbReference type="PANTHER" id="PTHR43308:SF5">
    <property type="entry name" value="S-LAYER PROTEIN _ PEPTIDOGLYCAN ENDO-BETA-N-ACETYLGLUCOSAMINIDASE"/>
    <property type="match status" value="1"/>
</dbReference>
<reference evidence="3 4" key="1">
    <citation type="submission" date="2019-02" db="EMBL/GenBank/DDBJ databases">
        <authorList>
            <consortium name="Pathogen Informatics"/>
        </authorList>
    </citation>
    <scope>NUCLEOTIDE SEQUENCE [LARGE SCALE GENOMIC DNA]</scope>
    <source>
        <strain evidence="3 4">3012STDY7089603</strain>
    </source>
</reference>
<dbReference type="Proteomes" id="UP000377798">
    <property type="component" value="Unassembled WGS sequence"/>
</dbReference>
<dbReference type="PROSITE" id="PS51272">
    <property type="entry name" value="SLH"/>
    <property type="match status" value="3"/>
</dbReference>
<evidence type="ECO:0000313" key="3">
    <source>
        <dbReference type="EMBL" id="VFB17335.1"/>
    </source>
</evidence>
<feature type="chain" id="PRO_5038381137" evidence="1">
    <location>
        <begin position="24"/>
        <end position="231"/>
    </location>
</feature>
<gene>
    <name evidence="3" type="ORF">NCTC13150_01922</name>
</gene>
<dbReference type="AlphaFoldDB" id="A0A8H2QTW8"/>
<sequence>MKEKRLFAVTLAAGIFLTSVIHPALVQGSASLAKNSKEEAPAFTDIDKHWAKAKIAYTVKMGLFSGISKTKFDPDGKVTRAMLVASLGRFEEKLAPLKGTDKNAFKDVQADSWYGKYVNWAAANKVVSGFEDGTFRPDQEITRQEMAAIISRYVFQLKDQPMVLLLPDRFKDDKDIDSWAKEPVYNAVVGQLVSGTPQGKFLPKKGATRGELAGLLYNLDKNFVWTKKGQK</sequence>
<evidence type="ECO:0000313" key="4">
    <source>
        <dbReference type="Proteomes" id="UP000377798"/>
    </source>
</evidence>